<dbReference type="Proteomes" id="UP001225646">
    <property type="component" value="Unassembled WGS sequence"/>
</dbReference>
<dbReference type="Gene3D" id="2.60.40.2360">
    <property type="entry name" value="Intracellular proteinase inhibitor BsuPI"/>
    <property type="match status" value="1"/>
</dbReference>
<feature type="domain" description="Intracellular proteinase inhibitor BsuPI" evidence="1">
    <location>
        <begin position="37"/>
        <end position="137"/>
    </location>
</feature>
<organism evidence="2 3">
    <name type="scientific">Aeribacillus alveayuensis</name>
    <dbReference type="NCBI Taxonomy" id="279215"/>
    <lineage>
        <taxon>Bacteria</taxon>
        <taxon>Bacillati</taxon>
        <taxon>Bacillota</taxon>
        <taxon>Bacilli</taxon>
        <taxon>Bacillales</taxon>
        <taxon>Bacillaceae</taxon>
        <taxon>Aeribacillus</taxon>
    </lineage>
</organism>
<comment type="caution">
    <text evidence="2">The sequence shown here is derived from an EMBL/GenBank/DDBJ whole genome shotgun (WGS) entry which is preliminary data.</text>
</comment>
<proteinExistence type="predicted"/>
<evidence type="ECO:0000313" key="2">
    <source>
        <dbReference type="EMBL" id="MDQ0162410.1"/>
    </source>
</evidence>
<dbReference type="PROSITE" id="PS51257">
    <property type="entry name" value="PROKAR_LIPOPROTEIN"/>
    <property type="match status" value="1"/>
</dbReference>
<accession>A0ABT9VNG3</accession>
<sequence length="247" mass="29092">MKRFFIFFFILLIGAACGVEKTKEKEHREGNREKIVITVDARESTDFVDFVLMVKNETEQEVEFEFPSSQKYEIVVTNDKEEELYRYSIGKMFTQALQYETVPPFHYLEFSERWNYMKDGERIPPGTYTVSVTWRGHEKGIETTLTAKEEMEVPKPHPSFRHVTIVEKEKQFTISGEVKTASRHIHYVVEDGHFELVKGKVFVTSSQEWTKFTLNILKEDVISKRPLMLLLYSEETNVPYRIPIKTK</sequence>
<name>A0ABT9VNG3_9BACI</name>
<gene>
    <name evidence="2" type="ORF">J2S06_001487</name>
</gene>
<keyword evidence="3" id="KW-1185">Reference proteome</keyword>
<dbReference type="RefSeq" id="WP_044895275.1">
    <property type="nucleotide sequence ID" value="NZ_JAUSTR010000004.1"/>
</dbReference>
<protein>
    <recommendedName>
        <fullName evidence="1">Intracellular proteinase inhibitor BsuPI domain-containing protein</fullName>
    </recommendedName>
</protein>
<dbReference type="Pfam" id="PF12690">
    <property type="entry name" value="BsuPI"/>
    <property type="match status" value="1"/>
</dbReference>
<evidence type="ECO:0000313" key="3">
    <source>
        <dbReference type="Proteomes" id="UP001225646"/>
    </source>
</evidence>
<dbReference type="EMBL" id="JAUSTR010000004">
    <property type="protein sequence ID" value="MDQ0162410.1"/>
    <property type="molecule type" value="Genomic_DNA"/>
</dbReference>
<evidence type="ECO:0000259" key="1">
    <source>
        <dbReference type="Pfam" id="PF12690"/>
    </source>
</evidence>
<dbReference type="InterPro" id="IPR020481">
    <property type="entry name" value="Intracell_prot_inh_BsuPI"/>
</dbReference>
<reference evidence="2 3" key="1">
    <citation type="submission" date="2023-07" db="EMBL/GenBank/DDBJ databases">
        <title>Genomic Encyclopedia of Type Strains, Phase IV (KMG-IV): sequencing the most valuable type-strain genomes for metagenomic binning, comparative biology and taxonomic classification.</title>
        <authorList>
            <person name="Goeker M."/>
        </authorList>
    </citation>
    <scope>NUCLEOTIDE SEQUENCE [LARGE SCALE GENOMIC DNA]</scope>
    <source>
        <strain evidence="2 3">DSM 19092</strain>
    </source>
</reference>
<dbReference type="InterPro" id="IPR038144">
    <property type="entry name" value="IPI"/>
</dbReference>